<sequence length="452" mass="53005">MSETKFSKLLSNHEKYHHNPIIYKTKSYTFWYTIHNKGGKSSNLNTIKGHIKYIDNRPVYYVNYGPNFELEIISNHSSSDAAMKTQRVSSLLFDLHLKQIQKNRPQSNYIRPLKQFNELSISTKKAHARTIAKKIKKDFNQIAKENYHPNNQVILKELSYTVANTPFQVEFGSQNIIEKNKHESAIVQIIDKYQISRDGYHALLAIQPNLPRDYAVSDQFKKAARRSIKDVLLYLHPYLVANKILYSSKPVINLQISGDGYNVRKKINHVIITLAILDQKKELYLSNNHYTIVIYSDIKKYELLKSATQPLVDELNELQQSGFVDKNEINWLINLYFSSDWKFLILCLDMNLIASNSLAYPGHIRAPLFPMISLNHWNGEYNDDMRETICNEMKKYKVKFEFWKTTKWEYTLLLGLDKLKNKFDQLYCAIKNPDIDFTQFALDAKEWEAYFL</sequence>
<reference evidence="1 2" key="1">
    <citation type="submission" date="2021-06" db="EMBL/GenBank/DDBJ databases">
        <authorList>
            <person name="Kallberg Y."/>
            <person name="Tangrot J."/>
            <person name="Rosling A."/>
        </authorList>
    </citation>
    <scope>NUCLEOTIDE SEQUENCE [LARGE SCALE GENOMIC DNA]</scope>
    <source>
        <strain evidence="1 2">120-4 pot B 10/14</strain>
    </source>
</reference>
<dbReference type="PANTHER" id="PTHR31424">
    <property type="entry name" value="PROTEIN CBG23806"/>
    <property type="match status" value="1"/>
</dbReference>
<gene>
    <name evidence="1" type="ORF">GMARGA_LOCUS18459</name>
</gene>
<dbReference type="EMBL" id="CAJVQB010014750">
    <property type="protein sequence ID" value="CAG8770452.1"/>
    <property type="molecule type" value="Genomic_DNA"/>
</dbReference>
<accession>A0ABN7VGH5</accession>
<name>A0ABN7VGH5_GIGMA</name>
<dbReference type="Proteomes" id="UP000789901">
    <property type="component" value="Unassembled WGS sequence"/>
</dbReference>
<keyword evidence="2" id="KW-1185">Reference proteome</keyword>
<proteinExistence type="predicted"/>
<comment type="caution">
    <text evidence="1">The sequence shown here is derived from an EMBL/GenBank/DDBJ whole genome shotgun (WGS) entry which is preliminary data.</text>
</comment>
<organism evidence="1 2">
    <name type="scientific">Gigaspora margarita</name>
    <dbReference type="NCBI Taxonomy" id="4874"/>
    <lineage>
        <taxon>Eukaryota</taxon>
        <taxon>Fungi</taxon>
        <taxon>Fungi incertae sedis</taxon>
        <taxon>Mucoromycota</taxon>
        <taxon>Glomeromycotina</taxon>
        <taxon>Glomeromycetes</taxon>
        <taxon>Diversisporales</taxon>
        <taxon>Gigasporaceae</taxon>
        <taxon>Gigaspora</taxon>
    </lineage>
</organism>
<evidence type="ECO:0000313" key="1">
    <source>
        <dbReference type="EMBL" id="CAG8770452.1"/>
    </source>
</evidence>
<evidence type="ECO:0000313" key="2">
    <source>
        <dbReference type="Proteomes" id="UP000789901"/>
    </source>
</evidence>
<protein>
    <submittedName>
        <fullName evidence="1">30431_t:CDS:1</fullName>
    </submittedName>
</protein>
<dbReference type="PANTHER" id="PTHR31424:SF3">
    <property type="entry name" value="RING-TYPE DOMAIN-CONTAINING PROTEIN"/>
    <property type="match status" value="1"/>
</dbReference>